<name>A0A0A2T9S9_9BACI</name>
<reference evidence="1 2" key="1">
    <citation type="journal article" date="2015" name="Stand. Genomic Sci.">
        <title>High quality draft genome sequence of the moderately halophilic bacterium Pontibacillus yanchengensis Y32(T) and comparison among Pontibacillus genomes.</title>
        <authorList>
            <person name="Huang J."/>
            <person name="Qiao Z.X."/>
            <person name="Tang J.W."/>
            <person name="Wang G."/>
        </authorList>
    </citation>
    <scope>NUCLEOTIDE SEQUENCE [LARGE SCALE GENOMIC DNA]</scope>
    <source>
        <strain evidence="1 2">Y32</strain>
    </source>
</reference>
<dbReference type="EMBL" id="AVBF01000028">
    <property type="protein sequence ID" value="KGP72577.1"/>
    <property type="molecule type" value="Genomic_DNA"/>
</dbReference>
<proteinExistence type="predicted"/>
<protein>
    <submittedName>
        <fullName evidence="1">Uncharacterized protein</fullName>
    </submittedName>
</protein>
<evidence type="ECO:0000313" key="1">
    <source>
        <dbReference type="EMBL" id="KGP72577.1"/>
    </source>
</evidence>
<dbReference type="AlphaFoldDB" id="A0A0A2T9S9"/>
<organism evidence="1 2">
    <name type="scientific">Pontibacillus yanchengensis Y32</name>
    <dbReference type="NCBI Taxonomy" id="1385514"/>
    <lineage>
        <taxon>Bacteria</taxon>
        <taxon>Bacillati</taxon>
        <taxon>Bacillota</taxon>
        <taxon>Bacilli</taxon>
        <taxon>Bacillales</taxon>
        <taxon>Bacillaceae</taxon>
        <taxon>Pontibacillus</taxon>
    </lineage>
</organism>
<accession>A0A0A2T9S9</accession>
<comment type="caution">
    <text evidence="1">The sequence shown here is derived from an EMBL/GenBank/DDBJ whole genome shotgun (WGS) entry which is preliminary data.</text>
</comment>
<keyword evidence="2" id="KW-1185">Reference proteome</keyword>
<dbReference type="Proteomes" id="UP000030147">
    <property type="component" value="Unassembled WGS sequence"/>
</dbReference>
<sequence>MMSPNNNTTNVKIITKTKGSGKYLCIIRFDALIAPFNNFLPPAKAFSKFLVMIKYVNELYGGLQINRLF</sequence>
<evidence type="ECO:0000313" key="2">
    <source>
        <dbReference type="Proteomes" id="UP000030147"/>
    </source>
</evidence>
<gene>
    <name evidence="1" type="ORF">N782_11635</name>
</gene>